<feature type="region of interest" description="Disordered" evidence="10">
    <location>
        <begin position="351"/>
        <end position="376"/>
    </location>
</feature>
<dbReference type="InParanoid" id="E4XCS2"/>
<dbReference type="FunFam" id="3.30.50.10:FF:000006">
    <property type="entry name" value="Nuclear receptor subfamily 5 group A member"/>
    <property type="match status" value="1"/>
</dbReference>
<sequence length="787" mass="86829">MIFIYTTLARCPFGRNVPSNKARASCGQFSRSVLLSSFSLQHHRFRSKPKRPFSDSEDVENSASTPENTHRFLTDTSISPVLEVANDEVDSADSNDNIEVIKNEPIEPIVAADNLMNCSGDNFHRLFRPHFTEISQLAAAASYNQHQTNTFGTSTPEAEKPARQCGVCSDKATGLHYGIISCEGCKGFFKRAISNRRVYRCVNGDDSCKMSRKDRNRCQFCRLKKCLQVGMNRKAIREDGMPGGRNKYTGPVNYSEEDVDNILTGREYVSNSLPSSSPASKLALTASQTLNSNSNSLPNSQQLANSNSCNRLLIQAKSKAEANANVNSASNPPMPSFLSVFNGQTAFTPVSQVNSPQRAAQKRRRSTASELANQPKSKMLAHESSMLPSFAQQVPSFTPNLHEMSPFFMPIINPFLSKILDKIEDADEPDMLNFSTIWPEFKLKEKVSKDEFLEAVPKIAEASFKGETIWLRKAGLIDTIGLVDIFSLLSQSWQCLALIRLLRFPKQLQSFNSLISKYENPAADMERFTEIYPLLVRIAHLYKNCLELQIVNKEFAFLKALCVINTDNSKMIEHANLEIGKLQQLYCVAARSVFGDGRVISLAGALGEIKLICSSIKNLSPNMMLLLIRIATKTCLEMYLKSHATKEDINMDSSSSPNSKSYESGSLDSSSAPASSGDELNETGRQNLGSIFNPSSSILSASLSLQLERQVCEKSPFFTSTLFSMSGCSSNSSFSSLIAPSQSTPSPPTQSRHQVTTPPDDLPPSVFIPTLPCSVVEVDEDIDVEVE</sequence>
<keyword evidence="4" id="KW-0862">Zinc</keyword>
<dbReference type="SUPFAM" id="SSF57716">
    <property type="entry name" value="Glucocorticoid receptor-like (DNA-binding domain)"/>
    <property type="match status" value="1"/>
</dbReference>
<evidence type="ECO:0000256" key="10">
    <source>
        <dbReference type="SAM" id="MobiDB-lite"/>
    </source>
</evidence>
<dbReference type="InterPro" id="IPR035500">
    <property type="entry name" value="NHR-like_dom_sf"/>
</dbReference>
<feature type="region of interest" description="Disordered" evidence="10">
    <location>
        <begin position="648"/>
        <end position="687"/>
    </location>
</feature>
<name>E4XCS2_OIKDI</name>
<evidence type="ECO:0000256" key="1">
    <source>
        <dbReference type="ARBA" id="ARBA00004123"/>
    </source>
</evidence>
<keyword evidence="6" id="KW-0238">DNA-binding</keyword>
<dbReference type="GO" id="GO:0003700">
    <property type="term" value="F:DNA-binding transcription factor activity"/>
    <property type="evidence" value="ECO:0007669"/>
    <property type="project" value="InterPro"/>
</dbReference>
<feature type="region of interest" description="Disordered" evidence="10">
    <location>
        <begin position="734"/>
        <end position="764"/>
    </location>
</feature>
<evidence type="ECO:0000256" key="9">
    <source>
        <dbReference type="ARBA" id="ARBA00023242"/>
    </source>
</evidence>
<protein>
    <recommendedName>
        <fullName evidence="11">Nuclear receptor domain-containing protein</fullName>
    </recommendedName>
</protein>
<evidence type="ECO:0000256" key="8">
    <source>
        <dbReference type="ARBA" id="ARBA00023170"/>
    </source>
</evidence>
<dbReference type="Gene3D" id="3.30.50.10">
    <property type="entry name" value="Erythroid Transcription Factor GATA-1, subunit A"/>
    <property type="match status" value="1"/>
</dbReference>
<keyword evidence="13" id="KW-1185">Reference proteome</keyword>
<dbReference type="AlphaFoldDB" id="E4XCS2"/>
<feature type="compositionally biased region" description="Low complexity" evidence="10">
    <location>
        <begin position="653"/>
        <end position="678"/>
    </location>
</feature>
<dbReference type="SUPFAM" id="SSF48508">
    <property type="entry name" value="Nuclear receptor ligand-binding domain"/>
    <property type="match status" value="1"/>
</dbReference>
<keyword evidence="3" id="KW-0863">Zinc-finger</keyword>
<keyword evidence="8" id="KW-0675">Receptor</keyword>
<dbReference type="PROSITE" id="PS51030">
    <property type="entry name" value="NUCLEAR_REC_DBD_2"/>
    <property type="match status" value="1"/>
</dbReference>
<evidence type="ECO:0000256" key="5">
    <source>
        <dbReference type="ARBA" id="ARBA00023015"/>
    </source>
</evidence>
<dbReference type="GO" id="GO:0005634">
    <property type="term" value="C:nucleus"/>
    <property type="evidence" value="ECO:0007669"/>
    <property type="project" value="UniProtKB-SubCell"/>
</dbReference>
<proteinExistence type="predicted"/>
<dbReference type="OrthoDB" id="5771769at2759"/>
<dbReference type="PRINTS" id="PR00047">
    <property type="entry name" value="STROIDFINGER"/>
</dbReference>
<comment type="subcellular location">
    <subcellularLocation>
        <location evidence="1">Nucleus</location>
    </subcellularLocation>
</comment>
<evidence type="ECO:0000256" key="2">
    <source>
        <dbReference type="ARBA" id="ARBA00022723"/>
    </source>
</evidence>
<dbReference type="GO" id="GO:0043565">
    <property type="term" value="F:sequence-specific DNA binding"/>
    <property type="evidence" value="ECO:0007669"/>
    <property type="project" value="InterPro"/>
</dbReference>
<evidence type="ECO:0000313" key="12">
    <source>
        <dbReference type="EMBL" id="CBY09397.1"/>
    </source>
</evidence>
<keyword evidence="7" id="KW-0804">Transcription</keyword>
<dbReference type="EMBL" id="FN653037">
    <property type="protein sequence ID" value="CBY09397.1"/>
    <property type="molecule type" value="Genomic_DNA"/>
</dbReference>
<accession>E4XCS2</accession>
<reference evidence="12" key="1">
    <citation type="journal article" date="2010" name="Science">
        <title>Plasticity of animal genome architecture unmasked by rapid evolution of a pelagic tunicate.</title>
        <authorList>
            <person name="Denoeud F."/>
            <person name="Henriet S."/>
            <person name="Mungpakdee S."/>
            <person name="Aury J.M."/>
            <person name="Da Silva C."/>
            <person name="Brinkmann H."/>
            <person name="Mikhaleva J."/>
            <person name="Olsen L.C."/>
            <person name="Jubin C."/>
            <person name="Canestro C."/>
            <person name="Bouquet J.M."/>
            <person name="Danks G."/>
            <person name="Poulain J."/>
            <person name="Campsteijn C."/>
            <person name="Adamski M."/>
            <person name="Cross I."/>
            <person name="Yadetie F."/>
            <person name="Muffato M."/>
            <person name="Louis A."/>
            <person name="Butcher S."/>
            <person name="Tsagkogeorga G."/>
            <person name="Konrad A."/>
            <person name="Singh S."/>
            <person name="Jensen M.F."/>
            <person name="Cong E.H."/>
            <person name="Eikeseth-Otteraa H."/>
            <person name="Noel B."/>
            <person name="Anthouard V."/>
            <person name="Porcel B.M."/>
            <person name="Kachouri-Lafond R."/>
            <person name="Nishino A."/>
            <person name="Ugolini M."/>
            <person name="Chourrout P."/>
            <person name="Nishida H."/>
            <person name="Aasland R."/>
            <person name="Huzurbazar S."/>
            <person name="Westhof E."/>
            <person name="Delsuc F."/>
            <person name="Lehrach H."/>
            <person name="Reinhardt R."/>
            <person name="Weissenbach J."/>
            <person name="Roy S.W."/>
            <person name="Artiguenave F."/>
            <person name="Postlethwait J.H."/>
            <person name="Manak J.R."/>
            <person name="Thompson E.M."/>
            <person name="Jaillon O."/>
            <person name="Du Pasquier L."/>
            <person name="Boudinot P."/>
            <person name="Liberles D.A."/>
            <person name="Volff J.N."/>
            <person name="Philippe H."/>
            <person name="Lenhard B."/>
            <person name="Roest Crollius H."/>
            <person name="Wincker P."/>
            <person name="Chourrout D."/>
        </authorList>
    </citation>
    <scope>NUCLEOTIDE SEQUENCE [LARGE SCALE GENOMIC DNA]</scope>
</reference>
<evidence type="ECO:0000256" key="3">
    <source>
        <dbReference type="ARBA" id="ARBA00022771"/>
    </source>
</evidence>
<dbReference type="SMART" id="SM00399">
    <property type="entry name" value="ZnF_C4"/>
    <property type="match status" value="1"/>
</dbReference>
<feature type="region of interest" description="Disordered" evidence="10">
    <location>
        <begin position="46"/>
        <end position="72"/>
    </location>
</feature>
<gene>
    <name evidence="12" type="ORF">GSOID_T00007953001</name>
</gene>
<keyword evidence="2" id="KW-0479">Metal-binding</keyword>
<feature type="compositionally biased region" description="Low complexity" evidence="10">
    <location>
        <begin position="734"/>
        <end position="744"/>
    </location>
</feature>
<dbReference type="InterPro" id="IPR001628">
    <property type="entry name" value="Znf_hrmn_rcpt"/>
</dbReference>
<dbReference type="GO" id="GO:0008270">
    <property type="term" value="F:zinc ion binding"/>
    <property type="evidence" value="ECO:0007669"/>
    <property type="project" value="UniProtKB-KW"/>
</dbReference>
<organism evidence="12">
    <name type="scientific">Oikopleura dioica</name>
    <name type="common">Tunicate</name>
    <dbReference type="NCBI Taxonomy" id="34765"/>
    <lineage>
        <taxon>Eukaryota</taxon>
        <taxon>Metazoa</taxon>
        <taxon>Chordata</taxon>
        <taxon>Tunicata</taxon>
        <taxon>Appendicularia</taxon>
        <taxon>Copelata</taxon>
        <taxon>Oikopleuridae</taxon>
        <taxon>Oikopleura</taxon>
    </lineage>
</organism>
<dbReference type="PROSITE" id="PS00031">
    <property type="entry name" value="NUCLEAR_REC_DBD_1"/>
    <property type="match status" value="1"/>
</dbReference>
<keyword evidence="9" id="KW-0539">Nucleus</keyword>
<evidence type="ECO:0000313" key="13">
    <source>
        <dbReference type="Proteomes" id="UP000001307"/>
    </source>
</evidence>
<evidence type="ECO:0000256" key="7">
    <source>
        <dbReference type="ARBA" id="ARBA00023163"/>
    </source>
</evidence>
<keyword evidence="5" id="KW-0805">Transcription regulation</keyword>
<evidence type="ECO:0000256" key="6">
    <source>
        <dbReference type="ARBA" id="ARBA00023125"/>
    </source>
</evidence>
<dbReference type="Pfam" id="PF00105">
    <property type="entry name" value="zf-C4"/>
    <property type="match status" value="1"/>
</dbReference>
<evidence type="ECO:0000259" key="11">
    <source>
        <dbReference type="PROSITE" id="PS51030"/>
    </source>
</evidence>
<dbReference type="InterPro" id="IPR050200">
    <property type="entry name" value="Nuclear_hormone_rcpt_NR3"/>
</dbReference>
<dbReference type="PANTHER" id="PTHR48092">
    <property type="entry name" value="KNIRPS-RELATED PROTEIN-RELATED"/>
    <property type="match status" value="1"/>
</dbReference>
<dbReference type="InterPro" id="IPR013088">
    <property type="entry name" value="Znf_NHR/GATA"/>
</dbReference>
<dbReference type="Gene3D" id="1.10.565.10">
    <property type="entry name" value="Retinoid X Receptor"/>
    <property type="match status" value="1"/>
</dbReference>
<dbReference type="Proteomes" id="UP000001307">
    <property type="component" value="Unassembled WGS sequence"/>
</dbReference>
<evidence type="ECO:0000256" key="4">
    <source>
        <dbReference type="ARBA" id="ARBA00022833"/>
    </source>
</evidence>
<feature type="domain" description="Nuclear receptor" evidence="11">
    <location>
        <begin position="162"/>
        <end position="238"/>
    </location>
</feature>